<evidence type="ECO:0000259" key="9">
    <source>
        <dbReference type="PROSITE" id="PS50157"/>
    </source>
</evidence>
<keyword evidence="2" id="KW-0479">Metal-binding</keyword>
<dbReference type="AlphaFoldDB" id="A0A067R505"/>
<dbReference type="PROSITE" id="PS00028">
    <property type="entry name" value="ZINC_FINGER_C2H2_1"/>
    <property type="match status" value="6"/>
</dbReference>
<evidence type="ECO:0000313" key="10">
    <source>
        <dbReference type="EMBL" id="KDR18344.1"/>
    </source>
</evidence>
<sequence length="532" mass="61092">MSGERSQIISTMQNYRKECDVLVRAEGVRLLELSCLREALEPLLACTYCNTGRLELKEDLKKADKLYSALYLACGMCTHRLQIHSSWSLTEETHSCRWHVNRCTEQLKINLSIDEELIKKIFQGYRVPYQEPTHHDQKMEGMILDELEEGIDDNVAIGDIGEEEEMLKTLENVVNGKASSSKAAPKSKSYTCLFCRQEFRSRKVLKQHSCEHSEKVTFSCPECMETFQTEDTFKLHTKLHRESKLRCAGCDKMFRNPSRLKQHLRTHTGEKPFLCSTCGKYFGDSSTLRKHQKHMHNSERSLSCKTCGKTFYHMGHLKVHMRRHTGEKPYSCNICGKAFAYPDSLKKHSRIHADHRKFVCNVCRNRFGSLKKHTKSHPQKELWQEQQWQQCAHGEAAGPRERDPVTEPVEELVSVTGTDLISLTQVEETRPRELDPVTELVEELLSVTDTDLITLTQVEVGPRELDPVTEPMEELVSATDTDLILLTQVEAGPRELDPVTEPMEELVSATDTDLILLTHVIPYLKTIRIENY</sequence>
<dbReference type="GO" id="GO:0005634">
    <property type="term" value="C:nucleus"/>
    <property type="evidence" value="ECO:0007669"/>
    <property type="project" value="UniProtKB-SubCell"/>
</dbReference>
<keyword evidence="6" id="KW-0238">DNA-binding</keyword>
<feature type="domain" description="C2H2-type" evidence="9">
    <location>
        <begin position="190"/>
        <end position="217"/>
    </location>
</feature>
<evidence type="ECO:0000256" key="7">
    <source>
        <dbReference type="ARBA" id="ARBA00023242"/>
    </source>
</evidence>
<evidence type="ECO:0000256" key="8">
    <source>
        <dbReference type="PROSITE-ProRule" id="PRU00042"/>
    </source>
</evidence>
<reference evidence="10 11" key="1">
    <citation type="journal article" date="2014" name="Nat. Commun.">
        <title>Molecular traces of alternative social organization in a termite genome.</title>
        <authorList>
            <person name="Terrapon N."/>
            <person name="Li C."/>
            <person name="Robertson H.M."/>
            <person name="Ji L."/>
            <person name="Meng X."/>
            <person name="Booth W."/>
            <person name="Chen Z."/>
            <person name="Childers C.P."/>
            <person name="Glastad K.M."/>
            <person name="Gokhale K."/>
            <person name="Gowin J."/>
            <person name="Gronenberg W."/>
            <person name="Hermansen R.A."/>
            <person name="Hu H."/>
            <person name="Hunt B.G."/>
            <person name="Huylmans A.K."/>
            <person name="Khalil S.M."/>
            <person name="Mitchell R.D."/>
            <person name="Munoz-Torres M.C."/>
            <person name="Mustard J.A."/>
            <person name="Pan H."/>
            <person name="Reese J.T."/>
            <person name="Scharf M.E."/>
            <person name="Sun F."/>
            <person name="Vogel H."/>
            <person name="Xiao J."/>
            <person name="Yang W."/>
            <person name="Yang Z."/>
            <person name="Yang Z."/>
            <person name="Zhou J."/>
            <person name="Zhu J."/>
            <person name="Brent C.S."/>
            <person name="Elsik C.G."/>
            <person name="Goodisman M.A."/>
            <person name="Liberles D.A."/>
            <person name="Roe R.M."/>
            <person name="Vargo E.L."/>
            <person name="Vilcinskas A."/>
            <person name="Wang J."/>
            <person name="Bornberg-Bauer E."/>
            <person name="Korb J."/>
            <person name="Zhang G."/>
            <person name="Liebig J."/>
        </authorList>
    </citation>
    <scope>NUCLEOTIDE SEQUENCE [LARGE SCALE GENOMIC DNA]</scope>
    <source>
        <tissue evidence="10">Whole organism</tissue>
    </source>
</reference>
<protein>
    <recommendedName>
        <fullName evidence="9">C2H2-type domain-containing protein</fullName>
    </recommendedName>
</protein>
<gene>
    <name evidence="10" type="ORF">L798_07226</name>
</gene>
<comment type="subcellular location">
    <subcellularLocation>
        <location evidence="1">Nucleus</location>
    </subcellularLocation>
</comment>
<dbReference type="InParanoid" id="A0A067R505"/>
<keyword evidence="11" id="KW-1185">Reference proteome</keyword>
<dbReference type="eggNOG" id="KOG1721">
    <property type="taxonomic scope" value="Eukaryota"/>
</dbReference>
<organism evidence="10 11">
    <name type="scientific">Zootermopsis nevadensis</name>
    <name type="common">Dampwood termite</name>
    <dbReference type="NCBI Taxonomy" id="136037"/>
    <lineage>
        <taxon>Eukaryota</taxon>
        <taxon>Metazoa</taxon>
        <taxon>Ecdysozoa</taxon>
        <taxon>Arthropoda</taxon>
        <taxon>Hexapoda</taxon>
        <taxon>Insecta</taxon>
        <taxon>Pterygota</taxon>
        <taxon>Neoptera</taxon>
        <taxon>Polyneoptera</taxon>
        <taxon>Dictyoptera</taxon>
        <taxon>Blattodea</taxon>
        <taxon>Blattoidea</taxon>
        <taxon>Termitoidae</taxon>
        <taxon>Termopsidae</taxon>
        <taxon>Zootermopsis</taxon>
    </lineage>
</organism>
<evidence type="ECO:0000256" key="6">
    <source>
        <dbReference type="ARBA" id="ARBA00023125"/>
    </source>
</evidence>
<keyword evidence="3" id="KW-0677">Repeat</keyword>
<feature type="domain" description="C2H2-type" evidence="9">
    <location>
        <begin position="302"/>
        <end position="329"/>
    </location>
</feature>
<dbReference type="EMBL" id="KK852692">
    <property type="protein sequence ID" value="KDR18344.1"/>
    <property type="molecule type" value="Genomic_DNA"/>
</dbReference>
<dbReference type="FunFam" id="3.30.160.60:FF:000176">
    <property type="entry name" value="zinc finger protein 70"/>
    <property type="match status" value="1"/>
</dbReference>
<keyword evidence="4 8" id="KW-0863">Zinc-finger</keyword>
<dbReference type="Pfam" id="PF00096">
    <property type="entry name" value="zf-C2H2"/>
    <property type="match status" value="4"/>
</dbReference>
<dbReference type="GO" id="GO:0003677">
    <property type="term" value="F:DNA binding"/>
    <property type="evidence" value="ECO:0007669"/>
    <property type="project" value="UniProtKB-KW"/>
</dbReference>
<evidence type="ECO:0000256" key="4">
    <source>
        <dbReference type="ARBA" id="ARBA00022771"/>
    </source>
</evidence>
<feature type="domain" description="C2H2-type" evidence="9">
    <location>
        <begin position="273"/>
        <end position="301"/>
    </location>
</feature>
<dbReference type="GO" id="GO:0000122">
    <property type="term" value="P:negative regulation of transcription by RNA polymerase II"/>
    <property type="evidence" value="ECO:0007669"/>
    <property type="project" value="UniProtKB-ARBA"/>
</dbReference>
<evidence type="ECO:0000313" key="11">
    <source>
        <dbReference type="Proteomes" id="UP000027135"/>
    </source>
</evidence>
<dbReference type="Proteomes" id="UP000027135">
    <property type="component" value="Unassembled WGS sequence"/>
</dbReference>
<keyword evidence="7" id="KW-0539">Nucleus</keyword>
<feature type="domain" description="C2H2-type" evidence="9">
    <location>
        <begin position="245"/>
        <end position="272"/>
    </location>
</feature>
<dbReference type="SMART" id="SM00355">
    <property type="entry name" value="ZnF_C2H2"/>
    <property type="match status" value="7"/>
</dbReference>
<proteinExistence type="predicted"/>
<dbReference type="GO" id="GO:0008270">
    <property type="term" value="F:zinc ion binding"/>
    <property type="evidence" value="ECO:0007669"/>
    <property type="project" value="UniProtKB-KW"/>
</dbReference>
<dbReference type="FunFam" id="3.30.160.60:FF:000688">
    <property type="entry name" value="zinc finger protein 197 isoform X1"/>
    <property type="match status" value="1"/>
</dbReference>
<dbReference type="PANTHER" id="PTHR16515:SF66">
    <property type="entry name" value="C2H2-TYPE DOMAIN-CONTAINING PROTEIN"/>
    <property type="match status" value="1"/>
</dbReference>
<dbReference type="Gene3D" id="3.30.160.60">
    <property type="entry name" value="Classic Zinc Finger"/>
    <property type="match status" value="5"/>
</dbReference>
<evidence type="ECO:0000256" key="2">
    <source>
        <dbReference type="ARBA" id="ARBA00022723"/>
    </source>
</evidence>
<evidence type="ECO:0000256" key="3">
    <source>
        <dbReference type="ARBA" id="ARBA00022737"/>
    </source>
</evidence>
<keyword evidence="5" id="KW-0862">Zinc</keyword>
<evidence type="ECO:0000256" key="5">
    <source>
        <dbReference type="ARBA" id="ARBA00022833"/>
    </source>
</evidence>
<accession>A0A067R505</accession>
<feature type="domain" description="C2H2-type" evidence="9">
    <location>
        <begin position="330"/>
        <end position="357"/>
    </location>
</feature>
<dbReference type="InterPro" id="IPR013087">
    <property type="entry name" value="Znf_C2H2_type"/>
</dbReference>
<dbReference type="SUPFAM" id="SSF57667">
    <property type="entry name" value="beta-beta-alpha zinc fingers"/>
    <property type="match status" value="3"/>
</dbReference>
<dbReference type="InterPro" id="IPR050331">
    <property type="entry name" value="Zinc_finger"/>
</dbReference>
<dbReference type="FunFam" id="3.30.160.60:FF:001465">
    <property type="entry name" value="Zinc finger protein 560"/>
    <property type="match status" value="1"/>
</dbReference>
<dbReference type="InterPro" id="IPR036236">
    <property type="entry name" value="Znf_C2H2_sf"/>
</dbReference>
<feature type="domain" description="C2H2-type" evidence="9">
    <location>
        <begin position="218"/>
        <end position="245"/>
    </location>
</feature>
<name>A0A067R505_ZOONE</name>
<dbReference type="PANTHER" id="PTHR16515">
    <property type="entry name" value="PR DOMAIN ZINC FINGER PROTEIN"/>
    <property type="match status" value="1"/>
</dbReference>
<dbReference type="GO" id="GO:0030674">
    <property type="term" value="F:protein-macromolecule adaptor activity"/>
    <property type="evidence" value="ECO:0007669"/>
    <property type="project" value="UniProtKB-ARBA"/>
</dbReference>
<dbReference type="FunFam" id="3.30.160.60:FF:001498">
    <property type="entry name" value="Zinc finger protein 404"/>
    <property type="match status" value="1"/>
</dbReference>
<dbReference type="PROSITE" id="PS50157">
    <property type="entry name" value="ZINC_FINGER_C2H2_2"/>
    <property type="match status" value="6"/>
</dbReference>
<evidence type="ECO:0000256" key="1">
    <source>
        <dbReference type="ARBA" id="ARBA00004123"/>
    </source>
</evidence>